<keyword evidence="4" id="KW-0378">Hydrolase</keyword>
<keyword evidence="5" id="KW-0720">Serine protease</keyword>
<dbReference type="InterPro" id="IPR001314">
    <property type="entry name" value="Peptidase_S1A"/>
</dbReference>
<dbReference type="Gene3D" id="2.40.10.10">
    <property type="entry name" value="Trypsin-like serine proteases"/>
    <property type="match status" value="1"/>
</dbReference>
<dbReference type="Pfam" id="PF00089">
    <property type="entry name" value="Trypsin"/>
    <property type="match status" value="1"/>
</dbReference>
<proteinExistence type="inferred from homology"/>
<reference evidence="10" key="1">
    <citation type="submission" date="2025-08" db="UniProtKB">
        <authorList>
            <consortium name="RefSeq"/>
        </authorList>
    </citation>
    <scope>IDENTIFICATION</scope>
</reference>
<evidence type="ECO:0000256" key="6">
    <source>
        <dbReference type="ARBA" id="ARBA00023145"/>
    </source>
</evidence>
<evidence type="ECO:0000256" key="5">
    <source>
        <dbReference type="ARBA" id="ARBA00022825"/>
    </source>
</evidence>
<evidence type="ECO:0000256" key="8">
    <source>
        <dbReference type="SAM" id="SignalP"/>
    </source>
</evidence>
<feature type="domain" description="Peptidase S1" evidence="9">
    <location>
        <begin position="19"/>
        <end position="281"/>
    </location>
</feature>
<evidence type="ECO:0000259" key="9">
    <source>
        <dbReference type="PROSITE" id="PS50240"/>
    </source>
</evidence>
<evidence type="ECO:0000256" key="2">
    <source>
        <dbReference type="ARBA" id="ARBA00022670"/>
    </source>
</evidence>
<dbReference type="PROSITE" id="PS50240">
    <property type="entry name" value="TRYPSIN_DOM"/>
    <property type="match status" value="1"/>
</dbReference>
<dbReference type="AlphaFoldDB" id="A0A6P4F179"/>
<keyword evidence="7" id="KW-1015">Disulfide bond</keyword>
<evidence type="ECO:0000256" key="3">
    <source>
        <dbReference type="ARBA" id="ARBA00022729"/>
    </source>
</evidence>
<accession>A0A6P4F179</accession>
<dbReference type="InterPro" id="IPR050430">
    <property type="entry name" value="Peptidase_S1"/>
</dbReference>
<dbReference type="InterPro" id="IPR009003">
    <property type="entry name" value="Peptidase_S1_PA"/>
</dbReference>
<dbReference type="InterPro" id="IPR001254">
    <property type="entry name" value="Trypsin_dom"/>
</dbReference>
<dbReference type="RefSeq" id="XP_016984177.1">
    <property type="nucleotide sequence ID" value="XM_017128688.1"/>
</dbReference>
<evidence type="ECO:0000256" key="7">
    <source>
        <dbReference type="ARBA" id="ARBA00023157"/>
    </source>
</evidence>
<organism evidence="10">
    <name type="scientific">Drosophila rhopaloa</name>
    <name type="common">Fruit fly</name>
    <dbReference type="NCBI Taxonomy" id="1041015"/>
    <lineage>
        <taxon>Eukaryota</taxon>
        <taxon>Metazoa</taxon>
        <taxon>Ecdysozoa</taxon>
        <taxon>Arthropoda</taxon>
        <taxon>Hexapoda</taxon>
        <taxon>Insecta</taxon>
        <taxon>Pterygota</taxon>
        <taxon>Neoptera</taxon>
        <taxon>Endopterygota</taxon>
        <taxon>Diptera</taxon>
        <taxon>Brachycera</taxon>
        <taxon>Muscomorpha</taxon>
        <taxon>Ephydroidea</taxon>
        <taxon>Drosophilidae</taxon>
        <taxon>Drosophila</taxon>
        <taxon>Sophophora</taxon>
    </lineage>
</organism>
<dbReference type="OrthoDB" id="8033859at2759"/>
<feature type="chain" id="PRO_5027981468" evidence="8">
    <location>
        <begin position="18"/>
        <end position="314"/>
    </location>
</feature>
<keyword evidence="3 8" id="KW-0732">Signal</keyword>
<dbReference type="GO" id="GO:0004252">
    <property type="term" value="F:serine-type endopeptidase activity"/>
    <property type="evidence" value="ECO:0007669"/>
    <property type="project" value="InterPro"/>
</dbReference>
<keyword evidence="6" id="KW-0865">Zymogen</keyword>
<evidence type="ECO:0000256" key="1">
    <source>
        <dbReference type="ARBA" id="ARBA00007664"/>
    </source>
</evidence>
<keyword evidence="2" id="KW-0645">Protease</keyword>
<dbReference type="PRINTS" id="PR00722">
    <property type="entry name" value="CHYMOTRYPSIN"/>
</dbReference>
<name>A0A6P4F179_DRORH</name>
<protein>
    <submittedName>
        <fullName evidence="10">Kallikrein-1 isoform X1</fullName>
    </submittedName>
</protein>
<dbReference type="InterPro" id="IPR043504">
    <property type="entry name" value="Peptidase_S1_PA_chymotrypsin"/>
</dbReference>
<evidence type="ECO:0000256" key="4">
    <source>
        <dbReference type="ARBA" id="ARBA00022801"/>
    </source>
</evidence>
<dbReference type="SMART" id="SM00020">
    <property type="entry name" value="Tryp_SPc"/>
    <property type="match status" value="1"/>
</dbReference>
<dbReference type="PANTHER" id="PTHR24276:SF98">
    <property type="entry name" value="FI18310P1-RELATED"/>
    <property type="match status" value="1"/>
</dbReference>
<evidence type="ECO:0000313" key="10">
    <source>
        <dbReference type="RefSeq" id="XP_016984177.1"/>
    </source>
</evidence>
<sequence length="314" mass="36180">MWLTYILLLQIAMFSLGNITTSDQYPEPTYSHLSTYLVSLRTRTYIHTPGDNHFCTGVMLSKRHVLTSAHCITEWVNNLIYFLLSNLEYILSKKGMIMNTKRIVVALCAALFQTPESEEFLVEIQNMVVYPYYQRNVRDDLAVIKLRRTIKFDGLRLAQVIIGNSQLEVGKDCKTVGGNFGIRRQRFGSFQSMLFVDVELRPIEECLEVRRDQRESQAESEDLICVRSLENRVCTTDFGGPLFCDGQLYGIALGFVNCSSPHPVFFSYVPFYTSWMDKMISQGVELQPYHKWIFSLACLICILGNFHLRQQVDI</sequence>
<dbReference type="GO" id="GO:0006508">
    <property type="term" value="P:proteolysis"/>
    <property type="evidence" value="ECO:0007669"/>
    <property type="project" value="UniProtKB-KW"/>
</dbReference>
<comment type="similarity">
    <text evidence="1">Belongs to the peptidase S1 family.</text>
</comment>
<feature type="signal peptide" evidence="8">
    <location>
        <begin position="1"/>
        <end position="17"/>
    </location>
</feature>
<gene>
    <name evidence="10" type="primary">LOC108048176</name>
</gene>
<dbReference type="PANTHER" id="PTHR24276">
    <property type="entry name" value="POLYSERASE-RELATED"/>
    <property type="match status" value="1"/>
</dbReference>
<dbReference type="SUPFAM" id="SSF50494">
    <property type="entry name" value="Trypsin-like serine proteases"/>
    <property type="match status" value="1"/>
</dbReference>